<evidence type="ECO:0000313" key="3">
    <source>
        <dbReference type="Proteomes" id="UP000663868"/>
    </source>
</evidence>
<dbReference type="EMBL" id="CAJOBB010012321">
    <property type="protein sequence ID" value="CAF4274591.1"/>
    <property type="molecule type" value="Genomic_DNA"/>
</dbReference>
<evidence type="ECO:0000256" key="1">
    <source>
        <dbReference type="SAM" id="Phobius"/>
    </source>
</evidence>
<dbReference type="AlphaFoldDB" id="A0A820GBR8"/>
<accession>A0A820GBR8</accession>
<protein>
    <submittedName>
        <fullName evidence="2">Uncharacterized protein</fullName>
    </submittedName>
</protein>
<comment type="caution">
    <text evidence="2">The sequence shown here is derived from an EMBL/GenBank/DDBJ whole genome shotgun (WGS) entry which is preliminary data.</text>
</comment>
<organism evidence="2 3">
    <name type="scientific">Adineta steineri</name>
    <dbReference type="NCBI Taxonomy" id="433720"/>
    <lineage>
        <taxon>Eukaryota</taxon>
        <taxon>Metazoa</taxon>
        <taxon>Spiralia</taxon>
        <taxon>Gnathifera</taxon>
        <taxon>Rotifera</taxon>
        <taxon>Eurotatoria</taxon>
        <taxon>Bdelloidea</taxon>
        <taxon>Adinetida</taxon>
        <taxon>Adinetidae</taxon>
        <taxon>Adineta</taxon>
    </lineage>
</organism>
<feature type="transmembrane region" description="Helical" evidence="1">
    <location>
        <begin position="31"/>
        <end position="49"/>
    </location>
</feature>
<gene>
    <name evidence="2" type="ORF">KXQ929_LOCUS44084</name>
</gene>
<evidence type="ECO:0000313" key="2">
    <source>
        <dbReference type="EMBL" id="CAF4274591.1"/>
    </source>
</evidence>
<feature type="non-terminal residue" evidence="2">
    <location>
        <position position="102"/>
    </location>
</feature>
<name>A0A820GBR8_9BILA</name>
<reference evidence="2" key="1">
    <citation type="submission" date="2021-02" db="EMBL/GenBank/DDBJ databases">
        <authorList>
            <person name="Nowell W R."/>
        </authorList>
    </citation>
    <scope>NUCLEOTIDE SEQUENCE</scope>
</reference>
<keyword evidence="1" id="KW-0472">Membrane</keyword>
<keyword evidence="1" id="KW-0812">Transmembrane</keyword>
<keyword evidence="1" id="KW-1133">Transmembrane helix</keyword>
<dbReference type="Proteomes" id="UP000663868">
    <property type="component" value="Unassembled WGS sequence"/>
</dbReference>
<proteinExistence type="predicted"/>
<sequence length="102" mass="11685">MLNLNIFSLRDFGSNVDRMTAKRLGQWTTRLYIIMLISSVALLAVYNIVQVPTLTNTFNRPSFELYNQLKHDHANKLSCSCSIIASTFNSFVNIEAVFHEVR</sequence>